<gene>
    <name evidence="2" type="ORF">glysoja_040440</name>
</gene>
<dbReference type="PANTHER" id="PTHR33232">
    <property type="entry name" value="PROTEIN SIEVE ELEMENT OCCLUSION B-LIKE"/>
    <property type="match status" value="1"/>
</dbReference>
<reference evidence="2" key="1">
    <citation type="submission" date="2014-07" db="EMBL/GenBank/DDBJ databases">
        <title>Identification of a novel salt tolerance gene in wild soybean by whole-genome sequencing.</title>
        <authorList>
            <person name="Lam H.-M."/>
            <person name="Qi X."/>
            <person name="Li M.-W."/>
            <person name="Liu X."/>
            <person name="Xie M."/>
            <person name="Ni M."/>
            <person name="Xu X."/>
        </authorList>
    </citation>
    <scope>NUCLEOTIDE SEQUENCE [LARGE SCALE GENOMIC DNA]</scope>
    <source>
        <tissue evidence="2">Root</tissue>
    </source>
</reference>
<accession>A0A0B2PVH6</accession>
<dbReference type="AlphaFoldDB" id="A0A0B2PVH6"/>
<proteinExistence type="predicted"/>
<evidence type="ECO:0000313" key="2">
    <source>
        <dbReference type="EMBL" id="KHN13160.1"/>
    </source>
</evidence>
<dbReference type="Proteomes" id="UP000053555">
    <property type="component" value="Unassembled WGS sequence"/>
</dbReference>
<evidence type="ECO:0000259" key="1">
    <source>
        <dbReference type="Pfam" id="PF14577"/>
    </source>
</evidence>
<dbReference type="Pfam" id="PF14577">
    <property type="entry name" value="SEO_C"/>
    <property type="match status" value="1"/>
</dbReference>
<feature type="domain" description="Sieve element occlusion C-terminal" evidence="1">
    <location>
        <begin position="58"/>
        <end position="128"/>
    </location>
</feature>
<organism evidence="2">
    <name type="scientific">Glycine soja</name>
    <name type="common">Wild soybean</name>
    <dbReference type="NCBI Taxonomy" id="3848"/>
    <lineage>
        <taxon>Eukaryota</taxon>
        <taxon>Viridiplantae</taxon>
        <taxon>Streptophyta</taxon>
        <taxon>Embryophyta</taxon>
        <taxon>Tracheophyta</taxon>
        <taxon>Spermatophyta</taxon>
        <taxon>Magnoliopsida</taxon>
        <taxon>eudicotyledons</taxon>
        <taxon>Gunneridae</taxon>
        <taxon>Pentapetalae</taxon>
        <taxon>rosids</taxon>
        <taxon>fabids</taxon>
        <taxon>Fabales</taxon>
        <taxon>Fabaceae</taxon>
        <taxon>Papilionoideae</taxon>
        <taxon>50 kb inversion clade</taxon>
        <taxon>NPAAA clade</taxon>
        <taxon>indigoferoid/millettioid clade</taxon>
        <taxon>Phaseoleae</taxon>
        <taxon>Glycine</taxon>
        <taxon>Glycine subgen. Soja</taxon>
    </lineage>
</organism>
<protein>
    <recommendedName>
        <fullName evidence="1">Sieve element occlusion C-terminal domain-containing protein</fullName>
    </recommendedName>
</protein>
<sequence length="131" mass="14606">MVVVLSPQGKVQHSNAFHLIQAHGKRAFPFTFVKQEQINNEIYWVGSEIGNIYPIINTWDLLISEGSSVAVCGHGKTISETVEGFQNWKGSVTKKGFGLSFQGYHQKIVDITHRCSYLEISNNVSGKLPEI</sequence>
<dbReference type="PANTHER" id="PTHR33232:SF18">
    <property type="entry name" value="PROTEIN SIEVE ELEMENT OCCLUSION B-LIKE"/>
    <property type="match status" value="1"/>
</dbReference>
<dbReference type="InterPro" id="IPR027944">
    <property type="entry name" value="SEO_C"/>
</dbReference>
<dbReference type="InterPro" id="IPR039299">
    <property type="entry name" value="SEOA"/>
</dbReference>
<dbReference type="EMBL" id="KN662773">
    <property type="protein sequence ID" value="KHN13160.1"/>
    <property type="molecule type" value="Genomic_DNA"/>
</dbReference>
<dbReference type="GO" id="GO:0010088">
    <property type="term" value="P:phloem development"/>
    <property type="evidence" value="ECO:0007669"/>
    <property type="project" value="InterPro"/>
</dbReference>
<name>A0A0B2PVH6_GLYSO</name>